<dbReference type="Pfam" id="PF13174">
    <property type="entry name" value="TPR_6"/>
    <property type="match status" value="3"/>
</dbReference>
<sequence>MQLKSNKKLLCALILSVTLPNISWAESEPLQQRVERLERIIQGQGLMNLISRVDQLQNEVKRLNGENESLRHELEQSQKRQREMYIDLDERLQQVTSNSVQPNSTAGNDASNPVDESASDSAKLSTAPVAVENGEAAYQAALQTLRSGQYQQAIDALAVFPDTYPGSVYLPNAYYWQGEANYVLRHFEAAITAFQTVIDTYPASTKVADSMLKLGFSQYELGNVDAAKLTLNNVMQQYSNTSAAKLSKVRLDRIKEETR</sequence>
<dbReference type="InterPro" id="IPR034706">
    <property type="entry name" value="CpoB"/>
</dbReference>
<evidence type="ECO:0000256" key="2">
    <source>
        <dbReference type="SAM" id="MobiDB-lite"/>
    </source>
</evidence>
<name>A0A0F9QPV2_9ZZZZ</name>
<feature type="compositionally biased region" description="Polar residues" evidence="2">
    <location>
        <begin position="96"/>
        <end position="111"/>
    </location>
</feature>
<dbReference type="EMBL" id="LAZR01001342">
    <property type="protein sequence ID" value="KKN46215.1"/>
    <property type="molecule type" value="Genomic_DNA"/>
</dbReference>
<feature type="region of interest" description="Disordered" evidence="2">
    <location>
        <begin position="96"/>
        <end position="125"/>
    </location>
</feature>
<dbReference type="SUPFAM" id="SSF48452">
    <property type="entry name" value="TPR-like"/>
    <property type="match status" value="1"/>
</dbReference>
<accession>A0A0F9QPV2</accession>
<dbReference type="GO" id="GO:0070206">
    <property type="term" value="P:protein trimerization"/>
    <property type="evidence" value="ECO:0007669"/>
    <property type="project" value="InterPro"/>
</dbReference>
<dbReference type="Gene3D" id="1.20.5.110">
    <property type="match status" value="1"/>
</dbReference>
<dbReference type="InterPro" id="IPR032519">
    <property type="entry name" value="YbgF_tri"/>
</dbReference>
<dbReference type="InterPro" id="IPR011990">
    <property type="entry name" value="TPR-like_helical_dom_sf"/>
</dbReference>
<evidence type="ECO:0000259" key="3">
    <source>
        <dbReference type="Pfam" id="PF16331"/>
    </source>
</evidence>
<dbReference type="Pfam" id="PF16331">
    <property type="entry name" value="TolA_bind_tri"/>
    <property type="match status" value="1"/>
</dbReference>
<evidence type="ECO:0000256" key="1">
    <source>
        <dbReference type="SAM" id="Coils"/>
    </source>
</evidence>
<dbReference type="NCBIfam" id="TIGR02795">
    <property type="entry name" value="tol_pal_ybgF"/>
    <property type="match status" value="1"/>
</dbReference>
<dbReference type="HAMAP" id="MF_02066">
    <property type="entry name" value="CpoB"/>
    <property type="match status" value="1"/>
</dbReference>
<organism evidence="4">
    <name type="scientific">marine sediment metagenome</name>
    <dbReference type="NCBI Taxonomy" id="412755"/>
    <lineage>
        <taxon>unclassified sequences</taxon>
        <taxon>metagenomes</taxon>
        <taxon>ecological metagenomes</taxon>
    </lineage>
</organism>
<feature type="coiled-coil region" evidence="1">
    <location>
        <begin position="46"/>
        <end position="80"/>
    </location>
</feature>
<dbReference type="GO" id="GO:0051301">
    <property type="term" value="P:cell division"/>
    <property type="evidence" value="ECO:0007669"/>
    <property type="project" value="InterPro"/>
</dbReference>
<evidence type="ECO:0000313" key="4">
    <source>
        <dbReference type="EMBL" id="KKN46215.1"/>
    </source>
</evidence>
<feature type="domain" description="YbgF trimerisation" evidence="3">
    <location>
        <begin position="30"/>
        <end position="99"/>
    </location>
</feature>
<proteinExistence type="inferred from homology"/>
<dbReference type="InterPro" id="IPR014162">
    <property type="entry name" value="CpoB_C"/>
</dbReference>
<keyword evidence="1" id="KW-0175">Coiled coil</keyword>
<dbReference type="PROSITE" id="PS50005">
    <property type="entry name" value="TPR"/>
    <property type="match status" value="1"/>
</dbReference>
<gene>
    <name evidence="4" type="ORF">LCGC14_0675320</name>
</gene>
<comment type="caution">
    <text evidence="4">The sequence shown here is derived from an EMBL/GenBank/DDBJ whole genome shotgun (WGS) entry which is preliminary data.</text>
</comment>
<dbReference type="Gene3D" id="1.25.40.10">
    <property type="entry name" value="Tetratricopeptide repeat domain"/>
    <property type="match status" value="1"/>
</dbReference>
<protein>
    <recommendedName>
        <fullName evidence="3">YbgF trimerisation domain-containing protein</fullName>
    </recommendedName>
</protein>
<dbReference type="InterPro" id="IPR019734">
    <property type="entry name" value="TPR_rpt"/>
</dbReference>
<reference evidence="4" key="1">
    <citation type="journal article" date="2015" name="Nature">
        <title>Complex archaea that bridge the gap between prokaryotes and eukaryotes.</title>
        <authorList>
            <person name="Spang A."/>
            <person name="Saw J.H."/>
            <person name="Jorgensen S.L."/>
            <person name="Zaremba-Niedzwiedzka K."/>
            <person name="Martijn J."/>
            <person name="Lind A.E."/>
            <person name="van Eijk R."/>
            <person name="Schleper C."/>
            <person name="Guy L."/>
            <person name="Ettema T.J."/>
        </authorList>
    </citation>
    <scope>NUCLEOTIDE SEQUENCE</scope>
</reference>
<dbReference type="AlphaFoldDB" id="A0A0F9QPV2"/>